<dbReference type="OrthoDB" id="7173339at2"/>
<protein>
    <recommendedName>
        <fullName evidence="4">Tetratricopeptide repeat-like domain-containing protein</fullName>
    </recommendedName>
</protein>
<proteinExistence type="predicted"/>
<keyword evidence="1" id="KW-0812">Transmembrane</keyword>
<dbReference type="Proteomes" id="UP000268016">
    <property type="component" value="Unassembled WGS sequence"/>
</dbReference>
<gene>
    <name evidence="2" type="ORF">EAT49_08355</name>
</gene>
<accession>A0A3N2R4C6</accession>
<evidence type="ECO:0000313" key="3">
    <source>
        <dbReference type="Proteomes" id="UP000268016"/>
    </source>
</evidence>
<evidence type="ECO:0008006" key="4">
    <source>
        <dbReference type="Google" id="ProtNLM"/>
    </source>
</evidence>
<dbReference type="AlphaFoldDB" id="A0A3N2R4C6"/>
<evidence type="ECO:0000313" key="2">
    <source>
        <dbReference type="EMBL" id="ROU02349.1"/>
    </source>
</evidence>
<dbReference type="EMBL" id="RDRB01000004">
    <property type="protein sequence ID" value="ROU02349.1"/>
    <property type="molecule type" value="Genomic_DNA"/>
</dbReference>
<comment type="caution">
    <text evidence="2">The sequence shown here is derived from an EMBL/GenBank/DDBJ whole genome shotgun (WGS) entry which is preliminary data.</text>
</comment>
<sequence>MSNPDSFIDEVTEEVRRDRLYATLRRWGWVAILLVILVVGGTAWQQVSNAREMQAAQARGDALLAALEVSDPAARAEALAAVEVDGPASAVAGLLTAAAQEEAGETAAAVATLEGVATNMNAQPIYRELAQLKALLLDEGLSPADRASALEPLAQPGAPFRLVALEAQALAQVAAGQTEDALATLSLLVEDAEVSGGLRDRASALIVALGGTPGSGAAGTNESPE</sequence>
<name>A0A3N2R4C6_9RHOB</name>
<keyword evidence="1" id="KW-1133">Transmembrane helix</keyword>
<keyword evidence="1" id="KW-0472">Membrane</keyword>
<keyword evidence="3" id="KW-1185">Reference proteome</keyword>
<dbReference type="RefSeq" id="WP_123641866.1">
    <property type="nucleotide sequence ID" value="NZ_ML119084.1"/>
</dbReference>
<feature type="transmembrane region" description="Helical" evidence="1">
    <location>
        <begin position="27"/>
        <end position="44"/>
    </location>
</feature>
<evidence type="ECO:0000256" key="1">
    <source>
        <dbReference type="SAM" id="Phobius"/>
    </source>
</evidence>
<reference evidence="2 3" key="1">
    <citation type="submission" date="2018-10" db="EMBL/GenBank/DDBJ databases">
        <title>Histidinibacterium lentulum gen. nov., sp. nov., a marine bacterium from the culture broth of Picochlorum sp. 122.</title>
        <authorList>
            <person name="Wang G."/>
        </authorList>
    </citation>
    <scope>NUCLEOTIDE SEQUENCE [LARGE SCALE GENOMIC DNA]</scope>
    <source>
        <strain evidence="2 3">B17</strain>
    </source>
</reference>
<organism evidence="2 3">
    <name type="scientific">Histidinibacterium lentulum</name>
    <dbReference type="NCBI Taxonomy" id="2480588"/>
    <lineage>
        <taxon>Bacteria</taxon>
        <taxon>Pseudomonadati</taxon>
        <taxon>Pseudomonadota</taxon>
        <taxon>Alphaproteobacteria</taxon>
        <taxon>Rhodobacterales</taxon>
        <taxon>Paracoccaceae</taxon>
        <taxon>Histidinibacterium</taxon>
    </lineage>
</organism>